<proteinExistence type="predicted"/>
<gene>
    <name evidence="2" type="ORF">QU24_19560</name>
</gene>
<reference evidence="2 3" key="1">
    <citation type="submission" date="2014-11" db="EMBL/GenBank/DDBJ databases">
        <title>Genome sequencing of Pantoea rodasii ND03.</title>
        <authorList>
            <person name="Muhamad Yunos N.Y."/>
            <person name="Chan K.-G."/>
        </authorList>
    </citation>
    <scope>NUCLEOTIDE SEQUENCE [LARGE SCALE GENOMIC DNA]</scope>
    <source>
        <strain evidence="2 3">ND03</strain>
    </source>
</reference>
<feature type="transmembrane region" description="Helical" evidence="1">
    <location>
        <begin position="103"/>
        <end position="127"/>
    </location>
</feature>
<dbReference type="RefSeq" id="WP_039334469.1">
    <property type="nucleotide sequence ID" value="NZ_JTJJ01000085.1"/>
</dbReference>
<feature type="transmembrane region" description="Helical" evidence="1">
    <location>
        <begin position="59"/>
        <end position="83"/>
    </location>
</feature>
<dbReference type="AlphaFoldDB" id="A0A0B1R197"/>
<accession>A0A0B1R197</accession>
<keyword evidence="1" id="KW-1133">Transmembrane helix</keyword>
<keyword evidence="1" id="KW-0812">Transmembrane</keyword>
<evidence type="ECO:0000313" key="2">
    <source>
        <dbReference type="EMBL" id="KHJ66404.1"/>
    </source>
</evidence>
<organism evidence="2 3">
    <name type="scientific">Pantoea rodasii</name>
    <dbReference type="NCBI Taxonomy" id="1076549"/>
    <lineage>
        <taxon>Bacteria</taxon>
        <taxon>Pseudomonadati</taxon>
        <taxon>Pseudomonadota</taxon>
        <taxon>Gammaproteobacteria</taxon>
        <taxon>Enterobacterales</taxon>
        <taxon>Erwiniaceae</taxon>
        <taxon>Pantoea</taxon>
    </lineage>
</organism>
<evidence type="ECO:0000256" key="1">
    <source>
        <dbReference type="SAM" id="Phobius"/>
    </source>
</evidence>
<comment type="caution">
    <text evidence="2">The sequence shown here is derived from an EMBL/GenBank/DDBJ whole genome shotgun (WGS) entry which is preliminary data.</text>
</comment>
<feature type="transmembrane region" description="Helical" evidence="1">
    <location>
        <begin position="30"/>
        <end position="47"/>
    </location>
</feature>
<sequence>MGFIGWAVILNVPYFLAVDTFAPGWFDSQGYYAGVTTCWVLAFVMAYTTGKRPTLSSFLATTTGAFILCGLVSLAFGIWARFIKEPDDEVSWPFNALMNLTGASVATVSLYCIMLGTLVMIAGVVYAPRYMGKKRH</sequence>
<keyword evidence="1" id="KW-0472">Membrane</keyword>
<protein>
    <submittedName>
        <fullName evidence="2">Uncharacterized protein</fullName>
    </submittedName>
</protein>
<dbReference type="Proteomes" id="UP000030853">
    <property type="component" value="Unassembled WGS sequence"/>
</dbReference>
<name>A0A0B1R197_9GAMM</name>
<evidence type="ECO:0000313" key="3">
    <source>
        <dbReference type="Proteomes" id="UP000030853"/>
    </source>
</evidence>
<dbReference type="EMBL" id="JTJJ01000085">
    <property type="protein sequence ID" value="KHJ66404.1"/>
    <property type="molecule type" value="Genomic_DNA"/>
</dbReference>